<organism evidence="1 2">
    <name type="scientific">Flammeovirga aprica JL-4</name>
    <dbReference type="NCBI Taxonomy" id="694437"/>
    <lineage>
        <taxon>Bacteria</taxon>
        <taxon>Pseudomonadati</taxon>
        <taxon>Bacteroidota</taxon>
        <taxon>Cytophagia</taxon>
        <taxon>Cytophagales</taxon>
        <taxon>Flammeovirgaceae</taxon>
        <taxon>Flammeovirga</taxon>
    </lineage>
</organism>
<dbReference type="SUPFAM" id="SSF54001">
    <property type="entry name" value="Cysteine proteinases"/>
    <property type="match status" value="1"/>
</dbReference>
<protein>
    <recommendedName>
        <fullName evidence="3">Permuted papain-like amidase enzyme, YaeF/YiiX, C92 family</fullName>
    </recommendedName>
</protein>
<evidence type="ECO:0000313" key="1">
    <source>
        <dbReference type="EMBL" id="NME67968.1"/>
    </source>
</evidence>
<proteinExistence type="predicted"/>
<dbReference type="PROSITE" id="PS51257">
    <property type="entry name" value="PROKAR_LIPOPROTEIN"/>
    <property type="match status" value="1"/>
</dbReference>
<comment type="caution">
    <text evidence="1">The sequence shown here is derived from an EMBL/GenBank/DDBJ whole genome shotgun (WGS) entry which is preliminary data.</text>
</comment>
<dbReference type="InterPro" id="IPR024453">
    <property type="entry name" value="Peptidase_C92"/>
</dbReference>
<dbReference type="Gene3D" id="3.90.1720.10">
    <property type="entry name" value="endopeptidase domain like (from Nostoc punctiforme)"/>
    <property type="match status" value="1"/>
</dbReference>
<dbReference type="InterPro" id="IPR038765">
    <property type="entry name" value="Papain-like_cys_pep_sf"/>
</dbReference>
<name>A0A7X9RRK0_9BACT</name>
<sequence>MKYLYSVIILLVTFSCSSKKEKLSIQQLKAGDIIFQDVDCGPFCEAINKVTSGVDGKNFSHCAIVASEGDSLFIIEAVGKGVVKTSFDAFFSKETGSGGTLVGRMKPTFSGLAPKASKNAFQYLGKSYDEVFDIENDKYYCSELIYETYKEANNNQEVFKLYPMTYKDPDTNEFFPIWVDYFKELDYKIPEGEAGLNPGGVSKSDYLDIYEINL</sequence>
<evidence type="ECO:0000313" key="2">
    <source>
        <dbReference type="Proteomes" id="UP000576082"/>
    </source>
</evidence>
<gene>
    <name evidence="1" type="ORF">HHU12_08360</name>
</gene>
<dbReference type="Proteomes" id="UP000576082">
    <property type="component" value="Unassembled WGS sequence"/>
</dbReference>
<dbReference type="Pfam" id="PF05708">
    <property type="entry name" value="Peptidase_C92"/>
    <property type="match status" value="1"/>
</dbReference>
<dbReference type="EMBL" id="JABANE010000017">
    <property type="protein sequence ID" value="NME67968.1"/>
    <property type="molecule type" value="Genomic_DNA"/>
</dbReference>
<keyword evidence="2" id="KW-1185">Reference proteome</keyword>
<accession>A0A7X9RRK0</accession>
<dbReference type="RefSeq" id="WP_169656284.1">
    <property type="nucleotide sequence ID" value="NZ_JABANE010000017.1"/>
</dbReference>
<dbReference type="AlphaFoldDB" id="A0A7X9RRK0"/>
<evidence type="ECO:0008006" key="3">
    <source>
        <dbReference type="Google" id="ProtNLM"/>
    </source>
</evidence>
<reference evidence="1 2" key="1">
    <citation type="submission" date="2020-04" db="EMBL/GenBank/DDBJ databases">
        <title>Flammeovirga sp. SR4, a novel species isolated from seawater.</title>
        <authorList>
            <person name="Wang X."/>
        </authorList>
    </citation>
    <scope>NUCLEOTIDE SEQUENCE [LARGE SCALE GENOMIC DNA]</scope>
    <source>
        <strain evidence="1 2">ATCC 23126</strain>
    </source>
</reference>